<evidence type="ECO:0000256" key="3">
    <source>
        <dbReference type="ARBA" id="ARBA00023163"/>
    </source>
</evidence>
<feature type="domain" description="HTH tetR-type" evidence="5">
    <location>
        <begin position="18"/>
        <end position="78"/>
    </location>
</feature>
<name>A0AAE4CX01_9ACTN</name>
<dbReference type="Gene3D" id="1.10.357.10">
    <property type="entry name" value="Tetracycline Repressor, domain 2"/>
    <property type="match status" value="1"/>
</dbReference>
<comment type="caution">
    <text evidence="6">The sequence shown here is derived from an EMBL/GenBank/DDBJ whole genome shotgun (WGS) entry which is preliminary data.</text>
</comment>
<dbReference type="Gene3D" id="1.10.10.60">
    <property type="entry name" value="Homeodomain-like"/>
    <property type="match status" value="1"/>
</dbReference>
<feature type="DNA-binding region" description="H-T-H motif" evidence="4">
    <location>
        <begin position="41"/>
        <end position="60"/>
    </location>
</feature>
<keyword evidence="1" id="KW-0805">Transcription regulation</keyword>
<dbReference type="InterPro" id="IPR009057">
    <property type="entry name" value="Homeodomain-like_sf"/>
</dbReference>
<dbReference type="RefSeq" id="WP_310428295.1">
    <property type="nucleotide sequence ID" value="NZ_JAVDYC010000001.1"/>
</dbReference>
<dbReference type="AlphaFoldDB" id="A0AAE4CX01"/>
<dbReference type="EMBL" id="JAVDYC010000001">
    <property type="protein sequence ID" value="MDR7327730.1"/>
    <property type="molecule type" value="Genomic_DNA"/>
</dbReference>
<evidence type="ECO:0000256" key="4">
    <source>
        <dbReference type="PROSITE-ProRule" id="PRU00335"/>
    </source>
</evidence>
<evidence type="ECO:0000313" key="6">
    <source>
        <dbReference type="EMBL" id="MDR7327730.1"/>
    </source>
</evidence>
<gene>
    <name evidence="6" type="ORF">J2S44_007980</name>
</gene>
<dbReference type="GO" id="GO:0000976">
    <property type="term" value="F:transcription cis-regulatory region binding"/>
    <property type="evidence" value="ECO:0007669"/>
    <property type="project" value="TreeGrafter"/>
</dbReference>
<sequence>MSDQFVPVRRGRGRRPAAEVRAGVLASAGQILMRDGLAAVTFDRVAKESGSSKMTLYKWWPSPGMLAAEAYFAQSEQALEFPDTGDLRADLTTQLTAFVRLLSDGGTGSRVAEIIGAAQMDPDLARAWKENYSAPRRELARARLHAAQQRGQLRADADLEIIVDHLWGACYHRLLVLKVPVDESLVPRLIDQTLRGVTPAGA</sequence>
<reference evidence="6 7" key="1">
    <citation type="submission" date="2023-07" db="EMBL/GenBank/DDBJ databases">
        <title>Sequencing the genomes of 1000 actinobacteria strains.</title>
        <authorList>
            <person name="Klenk H.-P."/>
        </authorList>
    </citation>
    <scope>NUCLEOTIDE SEQUENCE [LARGE SCALE GENOMIC DNA]</scope>
    <source>
        <strain evidence="6 7">DSM 44711</strain>
    </source>
</reference>
<evidence type="ECO:0000256" key="2">
    <source>
        <dbReference type="ARBA" id="ARBA00023125"/>
    </source>
</evidence>
<dbReference type="PANTHER" id="PTHR30055:SF148">
    <property type="entry name" value="TETR-FAMILY TRANSCRIPTIONAL REGULATOR"/>
    <property type="match status" value="1"/>
</dbReference>
<keyword evidence="7" id="KW-1185">Reference proteome</keyword>
<dbReference type="InterPro" id="IPR050109">
    <property type="entry name" value="HTH-type_TetR-like_transc_reg"/>
</dbReference>
<evidence type="ECO:0000256" key="1">
    <source>
        <dbReference type="ARBA" id="ARBA00023015"/>
    </source>
</evidence>
<proteinExistence type="predicted"/>
<dbReference type="GO" id="GO:0003700">
    <property type="term" value="F:DNA-binding transcription factor activity"/>
    <property type="evidence" value="ECO:0007669"/>
    <property type="project" value="TreeGrafter"/>
</dbReference>
<organism evidence="6 7">
    <name type="scientific">Catenuloplanes niger</name>
    <dbReference type="NCBI Taxonomy" id="587534"/>
    <lineage>
        <taxon>Bacteria</taxon>
        <taxon>Bacillati</taxon>
        <taxon>Actinomycetota</taxon>
        <taxon>Actinomycetes</taxon>
        <taxon>Micromonosporales</taxon>
        <taxon>Micromonosporaceae</taxon>
        <taxon>Catenuloplanes</taxon>
    </lineage>
</organism>
<dbReference type="Proteomes" id="UP001183629">
    <property type="component" value="Unassembled WGS sequence"/>
</dbReference>
<keyword evidence="3" id="KW-0804">Transcription</keyword>
<accession>A0AAE4CX01</accession>
<dbReference type="PROSITE" id="PS50977">
    <property type="entry name" value="HTH_TETR_2"/>
    <property type="match status" value="1"/>
</dbReference>
<evidence type="ECO:0000259" key="5">
    <source>
        <dbReference type="PROSITE" id="PS50977"/>
    </source>
</evidence>
<evidence type="ECO:0000313" key="7">
    <source>
        <dbReference type="Proteomes" id="UP001183629"/>
    </source>
</evidence>
<dbReference type="InterPro" id="IPR011075">
    <property type="entry name" value="TetR_C"/>
</dbReference>
<dbReference type="PANTHER" id="PTHR30055">
    <property type="entry name" value="HTH-TYPE TRANSCRIPTIONAL REGULATOR RUTR"/>
    <property type="match status" value="1"/>
</dbReference>
<dbReference type="InterPro" id="IPR036271">
    <property type="entry name" value="Tet_transcr_reg_TetR-rel_C_sf"/>
</dbReference>
<dbReference type="SUPFAM" id="SSF46689">
    <property type="entry name" value="Homeodomain-like"/>
    <property type="match status" value="1"/>
</dbReference>
<protein>
    <submittedName>
        <fullName evidence="6">AcrR family transcriptional regulator</fullName>
    </submittedName>
</protein>
<dbReference type="InterPro" id="IPR001647">
    <property type="entry name" value="HTH_TetR"/>
</dbReference>
<dbReference type="SUPFAM" id="SSF48498">
    <property type="entry name" value="Tetracyclin repressor-like, C-terminal domain"/>
    <property type="match status" value="1"/>
</dbReference>
<keyword evidence="2 4" id="KW-0238">DNA-binding</keyword>
<dbReference type="Pfam" id="PF16859">
    <property type="entry name" value="TetR_C_11"/>
    <property type="match status" value="1"/>
</dbReference>